<evidence type="ECO:0000256" key="1">
    <source>
        <dbReference type="ARBA" id="ARBA00010835"/>
    </source>
</evidence>
<dbReference type="PANTHER" id="PTHR47814">
    <property type="entry name" value="PEPTIDYL-TRNA HYDROLASE ARFB"/>
    <property type="match status" value="1"/>
</dbReference>
<reference evidence="4" key="1">
    <citation type="submission" date="2020-05" db="EMBL/GenBank/DDBJ databases">
        <authorList>
            <person name="Chiriac C."/>
            <person name="Salcher M."/>
            <person name="Ghai R."/>
            <person name="Kavagutti S V."/>
        </authorList>
    </citation>
    <scope>NUCLEOTIDE SEQUENCE</scope>
</reference>
<accession>A0A6J6IMU3</accession>
<dbReference type="AlphaFoldDB" id="A0A6J6IMU3"/>
<dbReference type="InterPro" id="IPR045853">
    <property type="entry name" value="Pep_chain_release_fac_I_sf"/>
</dbReference>
<dbReference type="InterPro" id="IPR000352">
    <property type="entry name" value="Pep_chain_release_fac_I"/>
</dbReference>
<dbReference type="GO" id="GO:0003747">
    <property type="term" value="F:translation release factor activity"/>
    <property type="evidence" value="ECO:0007669"/>
    <property type="project" value="InterPro"/>
</dbReference>
<dbReference type="PANTHER" id="PTHR47814:SF1">
    <property type="entry name" value="PEPTIDYL-TRNA HYDROLASE ARFB"/>
    <property type="match status" value="1"/>
</dbReference>
<dbReference type="NCBIfam" id="NF006718">
    <property type="entry name" value="PRK09256.1"/>
    <property type="match status" value="1"/>
</dbReference>
<comment type="similarity">
    <text evidence="1">Belongs to the prokaryotic/mitochondrial release factor family.</text>
</comment>
<evidence type="ECO:0000313" key="4">
    <source>
        <dbReference type="EMBL" id="CAB4625911.1"/>
    </source>
</evidence>
<feature type="compositionally biased region" description="Basic residues" evidence="2">
    <location>
        <begin position="126"/>
        <end position="139"/>
    </location>
</feature>
<feature type="compositionally biased region" description="Basic and acidic residues" evidence="2">
    <location>
        <begin position="115"/>
        <end position="124"/>
    </location>
</feature>
<dbReference type="SUPFAM" id="SSF75620">
    <property type="entry name" value="Release factor"/>
    <property type="match status" value="1"/>
</dbReference>
<dbReference type="Gene3D" id="3.30.160.20">
    <property type="match status" value="1"/>
</dbReference>
<dbReference type="GO" id="GO:0043022">
    <property type="term" value="F:ribosome binding"/>
    <property type="evidence" value="ECO:0007669"/>
    <property type="project" value="TreeGrafter"/>
</dbReference>
<feature type="domain" description="Prokaryotic-type class I peptide chain release factors" evidence="3">
    <location>
        <begin position="13"/>
        <end position="129"/>
    </location>
</feature>
<feature type="region of interest" description="Disordered" evidence="2">
    <location>
        <begin position="103"/>
        <end position="139"/>
    </location>
</feature>
<evidence type="ECO:0000256" key="2">
    <source>
        <dbReference type="SAM" id="MobiDB-lite"/>
    </source>
</evidence>
<dbReference type="Pfam" id="PF00472">
    <property type="entry name" value="RF-1"/>
    <property type="match status" value="1"/>
</dbReference>
<dbReference type="GO" id="GO:0072344">
    <property type="term" value="P:rescue of stalled ribosome"/>
    <property type="evidence" value="ECO:0007669"/>
    <property type="project" value="TreeGrafter"/>
</dbReference>
<evidence type="ECO:0000259" key="3">
    <source>
        <dbReference type="Pfam" id="PF00472"/>
    </source>
</evidence>
<gene>
    <name evidence="4" type="ORF">UFOPK1835_02137</name>
</gene>
<dbReference type="GO" id="GO:0004045">
    <property type="term" value="F:peptidyl-tRNA hydrolase activity"/>
    <property type="evidence" value="ECO:0007669"/>
    <property type="project" value="TreeGrafter"/>
</dbReference>
<proteinExistence type="inferred from homology"/>
<protein>
    <submittedName>
        <fullName evidence="4">Unannotated protein</fullName>
    </submittedName>
</protein>
<organism evidence="4">
    <name type="scientific">freshwater metagenome</name>
    <dbReference type="NCBI Taxonomy" id="449393"/>
    <lineage>
        <taxon>unclassified sequences</taxon>
        <taxon>metagenomes</taxon>
        <taxon>ecological metagenomes</taxon>
    </lineage>
</organism>
<sequence length="139" mass="15669">MGPGDEELRVTASVVIPAHELSWTFGPSGGPGGQHANRAHTRSEVRFDVMASSALSGYQRTRVIERLGPIVTVSADDERSQLRNRRLALDRLRLKLADALRVETKRRPTRPGRGAVERRLEAKRQQAARKRDRRPRLDD</sequence>
<name>A0A6J6IMU3_9ZZZZ</name>
<dbReference type="EMBL" id="CAEZUP010000150">
    <property type="protein sequence ID" value="CAB4625911.1"/>
    <property type="molecule type" value="Genomic_DNA"/>
</dbReference>